<reference evidence="3 4" key="1">
    <citation type="submission" date="2020-02" db="EMBL/GenBank/DDBJ databases">
        <authorList>
            <person name="Zheng R.K."/>
            <person name="Sun C.M."/>
        </authorList>
    </citation>
    <scope>NUCLEOTIDE SEQUENCE [LARGE SCALE GENOMIC DNA]</scope>
    <source>
        <strain evidence="4">zrk23</strain>
    </source>
</reference>
<name>A0A6G6Y438_9SPHN</name>
<evidence type="ECO:0000313" key="3">
    <source>
        <dbReference type="EMBL" id="QIG79670.1"/>
    </source>
</evidence>
<keyword evidence="4" id="KW-1185">Reference proteome</keyword>
<protein>
    <submittedName>
        <fullName evidence="3">Uncharacterized protein</fullName>
    </submittedName>
</protein>
<keyword evidence="2" id="KW-0472">Membrane</keyword>
<accession>A0A6G6Y438</accession>
<keyword evidence="2" id="KW-0812">Transmembrane</keyword>
<dbReference type="EMBL" id="CP049109">
    <property type="protein sequence ID" value="QIG79670.1"/>
    <property type="molecule type" value="Genomic_DNA"/>
</dbReference>
<feature type="region of interest" description="Disordered" evidence="1">
    <location>
        <begin position="1"/>
        <end position="41"/>
    </location>
</feature>
<dbReference type="RefSeq" id="WP_165326670.1">
    <property type="nucleotide sequence ID" value="NZ_CP049109.1"/>
</dbReference>
<evidence type="ECO:0000256" key="2">
    <source>
        <dbReference type="SAM" id="Phobius"/>
    </source>
</evidence>
<dbReference type="AlphaFoldDB" id="A0A6G6Y438"/>
<dbReference type="KEGG" id="spzr:G5C33_07610"/>
<evidence type="ECO:0000256" key="1">
    <source>
        <dbReference type="SAM" id="MobiDB-lite"/>
    </source>
</evidence>
<organism evidence="3 4">
    <name type="scientific">Stakelama tenebrarum</name>
    <dbReference type="NCBI Taxonomy" id="2711215"/>
    <lineage>
        <taxon>Bacteria</taxon>
        <taxon>Pseudomonadati</taxon>
        <taxon>Pseudomonadota</taxon>
        <taxon>Alphaproteobacteria</taxon>
        <taxon>Sphingomonadales</taxon>
        <taxon>Sphingomonadaceae</taxon>
        <taxon>Stakelama</taxon>
    </lineage>
</organism>
<sequence length="76" mass="7424">MTHDQRPGKMRLVADAKPAPARDNAASAPQLPPPPAETGPAPMGMGAKLLLGGLFLIGCAAGGTAIALIPGSGLLG</sequence>
<dbReference type="Proteomes" id="UP000501568">
    <property type="component" value="Chromosome"/>
</dbReference>
<feature type="transmembrane region" description="Helical" evidence="2">
    <location>
        <begin position="49"/>
        <end position="69"/>
    </location>
</feature>
<proteinExistence type="predicted"/>
<keyword evidence="2" id="KW-1133">Transmembrane helix</keyword>
<gene>
    <name evidence="3" type="ORF">G5C33_07610</name>
</gene>
<evidence type="ECO:0000313" key="4">
    <source>
        <dbReference type="Proteomes" id="UP000501568"/>
    </source>
</evidence>